<dbReference type="Proteomes" id="UP000290013">
    <property type="component" value="Chromosome"/>
</dbReference>
<accession>A0A4U8WBB3</accession>
<evidence type="ECO:0000313" key="3">
    <source>
        <dbReference type="Proteomes" id="UP000290013"/>
    </source>
</evidence>
<name>A0A4U8WBB3_9FLAO</name>
<protein>
    <submittedName>
        <fullName evidence="2">DinB superfamily</fullName>
    </submittedName>
</protein>
<dbReference type="SUPFAM" id="SSF109854">
    <property type="entry name" value="DinB/YfiT-like putative metalloenzymes"/>
    <property type="match status" value="1"/>
</dbReference>
<dbReference type="Pfam" id="PF12867">
    <property type="entry name" value="DinB_2"/>
    <property type="match status" value="1"/>
</dbReference>
<dbReference type="RefSeq" id="WP_317127532.1">
    <property type="nucleotide sequence ID" value="NZ_LR215974.1"/>
</dbReference>
<evidence type="ECO:0000259" key="1">
    <source>
        <dbReference type="Pfam" id="PF12867"/>
    </source>
</evidence>
<sequence>MNTQQLIDELKSITQDNLNFAEKLLNQPDEKLNFRFSEKSWSILECLEHLNLYGKFYLPEIRKSIQNSDTTFTEIFSSGMLGNYFAKSMLPKQKLNKMKTFRNMNPIHSNLDKKVLNEFIAQQKQITQLLNDAEKVNLNAIKTGISISGFIRLKLGDTFRFVIYHNLRHVEQAKKLLQV</sequence>
<dbReference type="Gene3D" id="1.20.120.450">
    <property type="entry name" value="dinb family like domain"/>
    <property type="match status" value="1"/>
</dbReference>
<dbReference type="InterPro" id="IPR034660">
    <property type="entry name" value="DinB/YfiT-like"/>
</dbReference>
<gene>
    <name evidence="2" type="ORF">NCTC12078_00465</name>
</gene>
<organism evidence="2 3">
    <name type="scientific">Chryseobacterium taihuense</name>
    <dbReference type="NCBI Taxonomy" id="1141221"/>
    <lineage>
        <taxon>Bacteria</taxon>
        <taxon>Pseudomonadati</taxon>
        <taxon>Bacteroidota</taxon>
        <taxon>Flavobacteriia</taxon>
        <taxon>Flavobacteriales</taxon>
        <taxon>Weeksellaceae</taxon>
        <taxon>Chryseobacterium group</taxon>
        <taxon>Chryseobacterium</taxon>
    </lineage>
</organism>
<dbReference type="InterPro" id="IPR024775">
    <property type="entry name" value="DinB-like"/>
</dbReference>
<dbReference type="AlphaFoldDB" id="A0A4U8WBB3"/>
<reference evidence="2 3" key="1">
    <citation type="submission" date="2019-02" db="EMBL/GenBank/DDBJ databases">
        <authorList>
            <consortium name="Pathogen Informatics"/>
        </authorList>
    </citation>
    <scope>NUCLEOTIDE SEQUENCE [LARGE SCALE GENOMIC DNA]</scope>
    <source>
        <strain evidence="2 3">3012STDY6944375</strain>
    </source>
</reference>
<feature type="domain" description="DinB-like" evidence="1">
    <location>
        <begin position="23"/>
        <end position="173"/>
    </location>
</feature>
<dbReference type="KEGG" id="ctai:NCTC12078_00465"/>
<evidence type="ECO:0000313" key="2">
    <source>
        <dbReference type="EMBL" id="VFB02490.1"/>
    </source>
</evidence>
<dbReference type="EMBL" id="LR215974">
    <property type="protein sequence ID" value="VFB02490.1"/>
    <property type="molecule type" value="Genomic_DNA"/>
</dbReference>
<proteinExistence type="predicted"/>